<dbReference type="SUPFAM" id="SSF160904">
    <property type="entry name" value="Jann2411-like"/>
    <property type="match status" value="1"/>
</dbReference>
<dbReference type="EMBL" id="CP059399">
    <property type="protein sequence ID" value="QLY29147.1"/>
    <property type="molecule type" value="Genomic_DNA"/>
</dbReference>
<evidence type="ECO:0000313" key="2">
    <source>
        <dbReference type="EMBL" id="QLY29147.1"/>
    </source>
</evidence>
<sequence length="177" mass="19303">MFTFVSGNLVLDFIGTVKARRTDFTDLLETPADLGDWFVEAGLLDRAPTGDPDTLRQATALREAAWHLALAAIDGNPLPDADRRLINRLAQGPLPDLALQPDGSVRRTGTADQALSEIARTAIELFAGADSPRIKECGRQDCTRLYVDTSRAGSRRWCDMTVCGNRSKSAAFRARQA</sequence>
<dbReference type="KEGG" id="nhu:H0264_28155"/>
<dbReference type="Pfam" id="PF07336">
    <property type="entry name" value="ABATE"/>
    <property type="match status" value="1"/>
</dbReference>
<dbReference type="InterPro" id="IPR023286">
    <property type="entry name" value="ABATE_dom_sf"/>
</dbReference>
<dbReference type="Proteomes" id="UP000515512">
    <property type="component" value="Chromosome"/>
</dbReference>
<evidence type="ECO:0000313" key="3">
    <source>
        <dbReference type="Proteomes" id="UP000515512"/>
    </source>
</evidence>
<accession>A0A7D6ZFL5</accession>
<dbReference type="AlphaFoldDB" id="A0A7D6ZFL5"/>
<reference evidence="2 3" key="1">
    <citation type="submission" date="2020-07" db="EMBL/GenBank/DDBJ databases">
        <authorList>
            <person name="Zhuang K."/>
            <person name="Ran Y."/>
        </authorList>
    </citation>
    <scope>NUCLEOTIDE SEQUENCE [LARGE SCALE GENOMIC DNA]</scope>
    <source>
        <strain evidence="2 3">WCH-YHL-001</strain>
    </source>
</reference>
<evidence type="ECO:0000259" key="1">
    <source>
        <dbReference type="Pfam" id="PF11706"/>
    </source>
</evidence>
<dbReference type="InterPro" id="IPR021005">
    <property type="entry name" value="Znf_CGNR"/>
</dbReference>
<protein>
    <submittedName>
        <fullName evidence="2">CGNR zinc finger domain-containing protein</fullName>
    </submittedName>
</protein>
<organism evidence="2 3">
    <name type="scientific">Nocardia huaxiensis</name>
    <dbReference type="NCBI Taxonomy" id="2755382"/>
    <lineage>
        <taxon>Bacteria</taxon>
        <taxon>Bacillati</taxon>
        <taxon>Actinomycetota</taxon>
        <taxon>Actinomycetes</taxon>
        <taxon>Mycobacteriales</taxon>
        <taxon>Nocardiaceae</taxon>
        <taxon>Nocardia</taxon>
    </lineage>
</organism>
<dbReference type="Pfam" id="PF11706">
    <property type="entry name" value="zf-CGNR"/>
    <property type="match status" value="1"/>
</dbReference>
<proteinExistence type="predicted"/>
<gene>
    <name evidence="2" type="ORF">H0264_28155</name>
</gene>
<dbReference type="InterPro" id="IPR010852">
    <property type="entry name" value="ABATE"/>
</dbReference>
<dbReference type="Gene3D" id="1.10.3300.10">
    <property type="entry name" value="Jann2411-like domain"/>
    <property type="match status" value="1"/>
</dbReference>
<keyword evidence="3" id="KW-1185">Reference proteome</keyword>
<dbReference type="PANTHER" id="PTHR35525">
    <property type="entry name" value="BLL6575 PROTEIN"/>
    <property type="match status" value="1"/>
</dbReference>
<feature type="domain" description="Zinc finger CGNR" evidence="1">
    <location>
        <begin position="133"/>
        <end position="176"/>
    </location>
</feature>
<name>A0A7D6ZFL5_9NOCA</name>
<dbReference type="RefSeq" id="WP_181580352.1">
    <property type="nucleotide sequence ID" value="NZ_CP059399.1"/>
</dbReference>
<dbReference type="PANTHER" id="PTHR35525:SF3">
    <property type="entry name" value="BLL6575 PROTEIN"/>
    <property type="match status" value="1"/>
</dbReference>